<dbReference type="InterPro" id="IPR029063">
    <property type="entry name" value="SAM-dependent_MTases_sf"/>
</dbReference>
<dbReference type="GO" id="GO:0008047">
    <property type="term" value="F:enzyme activator activity"/>
    <property type="evidence" value="ECO:0007669"/>
    <property type="project" value="TreeGrafter"/>
</dbReference>
<dbReference type="GO" id="GO:0005634">
    <property type="term" value="C:nucleus"/>
    <property type="evidence" value="ECO:0007669"/>
    <property type="project" value="UniProtKB-SubCell"/>
</dbReference>
<dbReference type="InterPro" id="IPR040552">
    <property type="entry name" value="DNMT3_ADD_GATA1-like"/>
</dbReference>
<dbReference type="InterPro" id="IPR050390">
    <property type="entry name" value="C5-Methyltransferase"/>
</dbReference>
<evidence type="ECO:0000313" key="7">
    <source>
        <dbReference type="Proteomes" id="UP000515140"/>
    </source>
</evidence>
<dbReference type="GO" id="GO:0005737">
    <property type="term" value="C:cytoplasm"/>
    <property type="evidence" value="ECO:0007669"/>
    <property type="project" value="TreeGrafter"/>
</dbReference>
<dbReference type="CTD" id="29947"/>
<gene>
    <name evidence="8" type="primary">DNMT3L</name>
</gene>
<dbReference type="PROSITE" id="PS51533">
    <property type="entry name" value="ADD"/>
    <property type="match status" value="1"/>
</dbReference>
<dbReference type="FunCoup" id="A0A6P5L034">
    <property type="interactions" value="43"/>
</dbReference>
<keyword evidence="7" id="KW-1185">Reference proteome</keyword>
<protein>
    <submittedName>
        <fullName evidence="8">DNA (Cytosine-5)-methyltransferase 3-like</fullName>
    </submittedName>
</protein>
<organism evidence="7 8">
    <name type="scientific">Phascolarctos cinereus</name>
    <name type="common">Koala</name>
    <dbReference type="NCBI Taxonomy" id="38626"/>
    <lineage>
        <taxon>Eukaryota</taxon>
        <taxon>Metazoa</taxon>
        <taxon>Chordata</taxon>
        <taxon>Craniata</taxon>
        <taxon>Vertebrata</taxon>
        <taxon>Euteleostomi</taxon>
        <taxon>Mammalia</taxon>
        <taxon>Metatheria</taxon>
        <taxon>Diprotodontia</taxon>
        <taxon>Phascolarctidae</taxon>
        <taxon>Phascolarctos</taxon>
    </lineage>
</organism>
<keyword evidence="3" id="KW-0863">Zinc-finger</keyword>
<dbReference type="KEGG" id="pcw:110214843"/>
<dbReference type="InterPro" id="IPR011011">
    <property type="entry name" value="Znf_FYVE_PHD"/>
</dbReference>
<keyword evidence="5" id="KW-0539">Nucleus</keyword>
<dbReference type="AlphaFoldDB" id="A0A6P5L034"/>
<comment type="subcellular location">
    <subcellularLocation>
        <location evidence="1">Nucleus</location>
    </subcellularLocation>
</comment>
<sequence>MAVGAIKNRRQRKKLYRLFKGQVPLVPNLPGVLQPRAEALWIAVRFSAAAHTPFHIGPALFFLTHFTPLNRCHHSPYRSFISLLQGDSHCPPNTLGLQRVERSILESMAHPLLEILSDVFLGESETVELSEEEEGQQRSSEIVVVLEEERSTEVISVDSSEQSLCSSPRPSKDLIAYEVMVNQRNIEDLCICCGSFQIHTQHPLFDGGMCIPCKDNFLEAFFLYDEDGYQSLCTICCSGEIVLTCENPNCNRCYCFECVDSLVNPGSSAKFQAMSNWKCFLCLPLISENGLLKKRRKWRENLKDFYDRESQRPLETDKTVPAWKRKPIQVLSLFGDIEEELIEFGFLENSSGNGKLKHLDDVTDVLRKDVEEWGPFDLIYGSTPPIGQISEHPPVWYFLQYYRVLQYGKPKMDSEKPFFWMFVDNLVLTEDDREIASRFLETDPVTIYEMCDEMIKNAVLVWSNIPSMKSNNSTLASDWDLSLLAQDIQSLNDFSLWPARLVNKCFLPLKEYFKCFPKDHTS</sequence>
<dbReference type="GO" id="GO:0008270">
    <property type="term" value="F:zinc ion binding"/>
    <property type="evidence" value="ECO:0007669"/>
    <property type="project" value="UniProtKB-KW"/>
</dbReference>
<dbReference type="PANTHER" id="PTHR23068">
    <property type="entry name" value="DNA CYTOSINE-5- -METHYLTRANSFERASE 3-RELATED"/>
    <property type="match status" value="1"/>
</dbReference>
<dbReference type="SUPFAM" id="SSF57903">
    <property type="entry name" value="FYVE/PHD zinc finger"/>
    <property type="match status" value="1"/>
</dbReference>
<evidence type="ECO:0000256" key="2">
    <source>
        <dbReference type="ARBA" id="ARBA00022723"/>
    </source>
</evidence>
<accession>A0A6P5L034</accession>
<reference evidence="8" key="1">
    <citation type="submission" date="2025-08" db="UniProtKB">
        <authorList>
            <consortium name="RefSeq"/>
        </authorList>
    </citation>
    <scope>IDENTIFICATION</scope>
    <source>
        <tissue evidence="8">Spleen</tissue>
    </source>
</reference>
<feature type="domain" description="PHD-type" evidence="6">
    <location>
        <begin position="178"/>
        <end position="311"/>
    </location>
</feature>
<dbReference type="RefSeq" id="XP_020851593.1">
    <property type="nucleotide sequence ID" value="XM_020995934.1"/>
</dbReference>
<dbReference type="Pfam" id="PF21255">
    <property type="entry name" value="DNMT3_ADD_GATA1-like"/>
    <property type="match status" value="1"/>
</dbReference>
<dbReference type="InParanoid" id="A0A6P5L034"/>
<evidence type="ECO:0000256" key="4">
    <source>
        <dbReference type="ARBA" id="ARBA00022833"/>
    </source>
</evidence>
<name>A0A6P5L034_PHACI</name>
<evidence type="ECO:0000256" key="5">
    <source>
        <dbReference type="ARBA" id="ARBA00023242"/>
    </source>
</evidence>
<dbReference type="PANTHER" id="PTHR23068:SF13">
    <property type="entry name" value="DNA (CYTOSINE-5)-METHYLTRANSFERASE 3-LIKE"/>
    <property type="match status" value="1"/>
</dbReference>
<dbReference type="Pfam" id="PF17980">
    <property type="entry name" value="ADD_DNMT3"/>
    <property type="match status" value="1"/>
</dbReference>
<evidence type="ECO:0000256" key="1">
    <source>
        <dbReference type="ARBA" id="ARBA00004123"/>
    </source>
</evidence>
<dbReference type="Gene3D" id="3.40.50.150">
    <property type="entry name" value="Vaccinia Virus protein VP39"/>
    <property type="match status" value="1"/>
</dbReference>
<evidence type="ECO:0000256" key="3">
    <source>
        <dbReference type="ARBA" id="ARBA00022771"/>
    </source>
</evidence>
<proteinExistence type="predicted"/>
<dbReference type="GO" id="GO:0045892">
    <property type="term" value="P:negative regulation of DNA-templated transcription"/>
    <property type="evidence" value="ECO:0007669"/>
    <property type="project" value="TreeGrafter"/>
</dbReference>
<dbReference type="GeneID" id="110214843"/>
<evidence type="ECO:0000313" key="8">
    <source>
        <dbReference type="RefSeq" id="XP_020851593.1"/>
    </source>
</evidence>
<keyword evidence="2" id="KW-0479">Metal-binding</keyword>
<evidence type="ECO:0000259" key="6">
    <source>
        <dbReference type="PROSITE" id="PS51533"/>
    </source>
</evidence>
<dbReference type="Proteomes" id="UP000515140">
    <property type="component" value="Unplaced"/>
</dbReference>
<dbReference type="InterPro" id="IPR025766">
    <property type="entry name" value="ADD"/>
</dbReference>
<keyword evidence="4" id="KW-0862">Zinc</keyword>
<dbReference type="InterPro" id="IPR049554">
    <property type="entry name" value="DNMT3_ADD_PHD"/>
</dbReference>